<dbReference type="RefSeq" id="XP_041420738.1">
    <property type="nucleotide sequence ID" value="XM_041564804.1"/>
</dbReference>
<sequence length="108" mass="12576">MVLRRLLFTLLNNPRLIEKLSESRPIRRAAQITAFAVIKAQLRGKDAAQRLLRSDTVRQMRQEASRPGTSRDVWELGRKLEKIKDTFFRELRTGMQDAKKQIKRGDGK</sequence>
<reference evidence="2" key="1">
    <citation type="submission" date="2025-08" db="UniProtKB">
        <authorList>
            <consortium name="RefSeq"/>
        </authorList>
    </citation>
    <scope>IDENTIFICATION</scope>
    <source>
        <strain evidence="2">J_2021</strain>
        <tissue evidence="2">Erythrocytes</tissue>
    </source>
</reference>
<dbReference type="PANTHER" id="PTHR41161">
    <property type="entry name" value="PROTEIN NCBP2AS2"/>
    <property type="match status" value="1"/>
</dbReference>
<dbReference type="GeneID" id="108718073"/>
<proteinExistence type="predicted"/>
<dbReference type="AlphaFoldDB" id="A0A1L8G401"/>
<dbReference type="Proteomes" id="UP000186698">
    <property type="component" value="Chromosome 5S"/>
</dbReference>
<evidence type="ECO:0000313" key="2">
    <source>
        <dbReference type="RefSeq" id="XP_041420738.1"/>
    </source>
</evidence>
<organism evidence="1 2">
    <name type="scientific">Xenopus laevis</name>
    <name type="common">African clawed frog</name>
    <dbReference type="NCBI Taxonomy" id="8355"/>
    <lineage>
        <taxon>Eukaryota</taxon>
        <taxon>Metazoa</taxon>
        <taxon>Chordata</taxon>
        <taxon>Craniata</taxon>
        <taxon>Vertebrata</taxon>
        <taxon>Euteleostomi</taxon>
        <taxon>Amphibia</taxon>
        <taxon>Batrachia</taxon>
        <taxon>Anura</taxon>
        <taxon>Pipoidea</taxon>
        <taxon>Pipidae</taxon>
        <taxon>Xenopodinae</taxon>
        <taxon>Xenopus</taxon>
        <taxon>Xenopus</taxon>
    </lineage>
</organism>
<dbReference type="InterPro" id="IPR042407">
    <property type="entry name" value="NCBP2-AS2"/>
</dbReference>
<accession>A0A1L8G401</accession>
<dbReference type="KEGG" id="xla:108718073"/>
<dbReference type="OMA" id="YNITHMA"/>
<keyword evidence="1" id="KW-1185">Reference proteome</keyword>
<dbReference type="PANTHER" id="PTHR41161:SF1">
    <property type="entry name" value="PROTEIN NCBP2AS2"/>
    <property type="match status" value="1"/>
</dbReference>
<gene>
    <name evidence="2" type="primary">LOC108718073</name>
</gene>
<protein>
    <submittedName>
        <fullName evidence="2">Protein NCBP2AS2-like</fullName>
    </submittedName>
</protein>
<dbReference type="PaxDb" id="8355-A0A1L8G401"/>
<dbReference type="OrthoDB" id="5950777at2759"/>
<evidence type="ECO:0000313" key="1">
    <source>
        <dbReference type="Proteomes" id="UP000186698"/>
    </source>
</evidence>
<name>A0A1L8G401_XENLA</name>